<dbReference type="GO" id="GO:0005524">
    <property type="term" value="F:ATP binding"/>
    <property type="evidence" value="ECO:0007669"/>
    <property type="project" value="UniProtKB-UniRule"/>
</dbReference>
<comment type="caution">
    <text evidence="7">The sequence shown here is derived from an EMBL/GenBank/DDBJ whole genome shotgun (WGS) entry which is preliminary data.</text>
</comment>
<evidence type="ECO:0000256" key="1">
    <source>
        <dbReference type="ARBA" id="ARBA00022741"/>
    </source>
</evidence>
<keyword evidence="1 5" id="KW-0547">Nucleotide-binding</keyword>
<protein>
    <recommendedName>
        <fullName evidence="6">UvrD-like helicase ATP-binding domain-containing protein</fullName>
    </recommendedName>
</protein>
<dbReference type="PANTHER" id="PTHR11070:SF3">
    <property type="entry name" value="DNA 3'-5' HELICASE"/>
    <property type="match status" value="1"/>
</dbReference>
<dbReference type="Proteomes" id="UP000283650">
    <property type="component" value="Unassembled WGS sequence"/>
</dbReference>
<dbReference type="EMBL" id="MOBY01000006">
    <property type="protein sequence ID" value="RON95217.1"/>
    <property type="molecule type" value="Genomic_DNA"/>
</dbReference>
<dbReference type="PANTHER" id="PTHR11070">
    <property type="entry name" value="UVRD / RECB / PCRA DNA HELICASE FAMILY MEMBER"/>
    <property type="match status" value="1"/>
</dbReference>
<reference evidence="7 8" key="1">
    <citation type="submission" date="2016-10" db="EMBL/GenBank/DDBJ databases">
        <title>Comparative genome analysis of multiple Pseudomonas spp. focuses on biocontrol and plant growth promoting traits.</title>
        <authorList>
            <person name="Tao X.-Y."/>
            <person name="Taylor C.G."/>
        </authorList>
    </citation>
    <scope>NUCLEOTIDE SEQUENCE [LARGE SCALE GENOMIC DNA]</scope>
    <source>
        <strain evidence="7 8">2F9</strain>
    </source>
</reference>
<gene>
    <name evidence="7" type="ORF">BK672_13360</name>
</gene>
<dbReference type="InterPro" id="IPR014016">
    <property type="entry name" value="UvrD-like_ATP-bd"/>
</dbReference>
<evidence type="ECO:0000256" key="4">
    <source>
        <dbReference type="ARBA" id="ARBA00022840"/>
    </source>
</evidence>
<evidence type="ECO:0000313" key="8">
    <source>
        <dbReference type="Proteomes" id="UP000283650"/>
    </source>
</evidence>
<organism evidence="7 8">
    <name type="scientific">Pseudomonas fluorescens</name>
    <dbReference type="NCBI Taxonomy" id="294"/>
    <lineage>
        <taxon>Bacteria</taxon>
        <taxon>Pseudomonadati</taxon>
        <taxon>Pseudomonadota</taxon>
        <taxon>Gammaproteobacteria</taxon>
        <taxon>Pseudomonadales</taxon>
        <taxon>Pseudomonadaceae</taxon>
        <taxon>Pseudomonas</taxon>
    </lineage>
</organism>
<name>A0A423NAP1_PSEFL</name>
<dbReference type="GO" id="GO:0003677">
    <property type="term" value="F:DNA binding"/>
    <property type="evidence" value="ECO:0007669"/>
    <property type="project" value="InterPro"/>
</dbReference>
<dbReference type="AlphaFoldDB" id="A0A423NAP1"/>
<dbReference type="Gene3D" id="3.40.50.300">
    <property type="entry name" value="P-loop containing nucleotide triphosphate hydrolases"/>
    <property type="match status" value="2"/>
</dbReference>
<dbReference type="Pfam" id="PF13245">
    <property type="entry name" value="AAA_19"/>
    <property type="match status" value="1"/>
</dbReference>
<dbReference type="PROSITE" id="PS51198">
    <property type="entry name" value="UVRD_HELICASE_ATP_BIND"/>
    <property type="match status" value="1"/>
</dbReference>
<dbReference type="InterPro" id="IPR027417">
    <property type="entry name" value="P-loop_NTPase"/>
</dbReference>
<keyword evidence="4 5" id="KW-0067">ATP-binding</keyword>
<evidence type="ECO:0000256" key="5">
    <source>
        <dbReference type="PROSITE-ProRule" id="PRU00560"/>
    </source>
</evidence>
<accession>A0A423NAP1</accession>
<dbReference type="GO" id="GO:0000725">
    <property type="term" value="P:recombinational repair"/>
    <property type="evidence" value="ECO:0007669"/>
    <property type="project" value="TreeGrafter"/>
</dbReference>
<dbReference type="SUPFAM" id="SSF52540">
    <property type="entry name" value="P-loop containing nucleoside triphosphate hydrolases"/>
    <property type="match status" value="1"/>
</dbReference>
<evidence type="ECO:0000313" key="7">
    <source>
        <dbReference type="EMBL" id="RON95217.1"/>
    </source>
</evidence>
<feature type="domain" description="UvrD-like helicase ATP-binding" evidence="6">
    <location>
        <begin position="6"/>
        <end position="277"/>
    </location>
</feature>
<keyword evidence="2 5" id="KW-0378">Hydrolase</keyword>
<dbReference type="GO" id="GO:0016787">
    <property type="term" value="F:hydrolase activity"/>
    <property type="evidence" value="ECO:0007669"/>
    <property type="project" value="UniProtKB-UniRule"/>
</dbReference>
<proteinExistence type="predicted"/>
<dbReference type="GO" id="GO:0005829">
    <property type="term" value="C:cytosol"/>
    <property type="evidence" value="ECO:0007669"/>
    <property type="project" value="TreeGrafter"/>
</dbReference>
<evidence type="ECO:0000259" key="6">
    <source>
        <dbReference type="PROSITE" id="PS51198"/>
    </source>
</evidence>
<feature type="binding site" evidence="5">
    <location>
        <begin position="27"/>
        <end position="34"/>
    </location>
    <ligand>
        <name>ATP</name>
        <dbReference type="ChEBI" id="CHEBI:30616"/>
    </ligand>
</feature>
<evidence type="ECO:0000256" key="2">
    <source>
        <dbReference type="ARBA" id="ARBA00022801"/>
    </source>
</evidence>
<dbReference type="InterPro" id="IPR000212">
    <property type="entry name" value="DNA_helicase_UvrD/REP"/>
</dbReference>
<dbReference type="RefSeq" id="WP_123375795.1">
    <property type="nucleotide sequence ID" value="NZ_MOBY01000006.1"/>
</dbReference>
<sequence>MSSLPDADEVIQQCLDLDNPQSFFLYAGAGSGKTYSLVEAVRGFKKRAHERLTVEGRQIAIITYTNAAAEEVMHRLEHDPLIWVSTIHSFAWEMIKGFNDDIRAWLRTKLAADIEALDVALSKARGENKTFRENKAKRDRKIKRLANIEHVLDFTYSPTGERSGHQALPHEDVIKLAAAFIQRSPLLDVLVDKHPVLLIDESQDTMAPLMQAFLNVQAQASDRFCLGLLGDTMQSIYGHGMGRLDAAVPSDWAKPEKIVNRRCPVRVIELINAIRSEVDTHQQIPLPGAPEGTVRMYCVRSQPASTFELEDQVARRMADITGDDAWANGIEGRKTLILEHKMASRRMGFNDLFPPLYKVEHLRTALLDGDLPALKVFVEGVIPIIDAAREDGFKLMEAVRLRSPLLARDWLAAAPDQGSAIEQARNGTHELLTTLAEDDPLIYDVLGVLVRTRLLPVPDRLRAAFELGITTDGLPESTDREELEIHAYRMMMGSPFSQVRAYAKYCNDLSPYGTHQGVKGLEFPRVMVIIDDEEAGGFGWNYEKALGVKPPSPDDLKKVAAGADNSSTRTRRLLYVTCSRAQESLALVFYTQDPETTRRKLVSGGWLREDEVEVM</sequence>
<keyword evidence="3 5" id="KW-0347">Helicase</keyword>
<dbReference type="GO" id="GO:0043138">
    <property type="term" value="F:3'-5' DNA helicase activity"/>
    <property type="evidence" value="ECO:0007669"/>
    <property type="project" value="TreeGrafter"/>
</dbReference>
<evidence type="ECO:0000256" key="3">
    <source>
        <dbReference type="ARBA" id="ARBA00022806"/>
    </source>
</evidence>